<sequence length="90" mass="10714">MKEKELYVLKYVIKKINGKKDIEYNCDIEKEYAVNEIAYYLRRLISKGYIRGRGWAMVEGEEVSVYKNNVSLIYYEKLVLTKHGKEVLNK</sequence>
<name>A0A2T0BC20_9CLOT</name>
<gene>
    <name evidence="1" type="ORF">CLVI_25900</name>
</gene>
<dbReference type="Proteomes" id="UP000239471">
    <property type="component" value="Unassembled WGS sequence"/>
</dbReference>
<keyword evidence="2" id="KW-1185">Reference proteome</keyword>
<accession>A0A2T0BC20</accession>
<reference evidence="1 2" key="1">
    <citation type="submission" date="2018-03" db="EMBL/GenBank/DDBJ databases">
        <title>Genome sequence of Clostridium vincentii DSM 10228.</title>
        <authorList>
            <person name="Poehlein A."/>
            <person name="Daniel R."/>
        </authorList>
    </citation>
    <scope>NUCLEOTIDE SEQUENCE [LARGE SCALE GENOMIC DNA]</scope>
    <source>
        <strain evidence="1 2">DSM 10228</strain>
    </source>
</reference>
<dbReference type="OrthoDB" id="9863767at2"/>
<dbReference type="RefSeq" id="WP_106060508.1">
    <property type="nucleotide sequence ID" value="NZ_PVXQ01000031.1"/>
</dbReference>
<proteinExistence type="predicted"/>
<organism evidence="1 2">
    <name type="scientific">Clostridium vincentii</name>
    <dbReference type="NCBI Taxonomy" id="52704"/>
    <lineage>
        <taxon>Bacteria</taxon>
        <taxon>Bacillati</taxon>
        <taxon>Bacillota</taxon>
        <taxon>Clostridia</taxon>
        <taxon>Eubacteriales</taxon>
        <taxon>Clostridiaceae</taxon>
        <taxon>Clostridium</taxon>
    </lineage>
</organism>
<dbReference type="AlphaFoldDB" id="A0A2T0BC20"/>
<protein>
    <recommendedName>
        <fullName evidence="3">YjcQ protein</fullName>
    </recommendedName>
</protein>
<evidence type="ECO:0000313" key="2">
    <source>
        <dbReference type="Proteomes" id="UP000239471"/>
    </source>
</evidence>
<dbReference type="EMBL" id="PVXQ01000031">
    <property type="protein sequence ID" value="PRR81357.1"/>
    <property type="molecule type" value="Genomic_DNA"/>
</dbReference>
<evidence type="ECO:0000313" key="1">
    <source>
        <dbReference type="EMBL" id="PRR81357.1"/>
    </source>
</evidence>
<evidence type="ECO:0008006" key="3">
    <source>
        <dbReference type="Google" id="ProtNLM"/>
    </source>
</evidence>
<comment type="caution">
    <text evidence="1">The sequence shown here is derived from an EMBL/GenBank/DDBJ whole genome shotgun (WGS) entry which is preliminary data.</text>
</comment>